<keyword evidence="8" id="KW-1185">Reference proteome</keyword>
<comment type="caution">
    <text evidence="7">The sequence shown here is derived from an EMBL/GenBank/DDBJ whole genome shotgun (WGS) entry which is preliminary data.</text>
</comment>
<evidence type="ECO:0000313" key="8">
    <source>
        <dbReference type="Proteomes" id="UP000541444"/>
    </source>
</evidence>
<evidence type="ECO:0000256" key="2">
    <source>
        <dbReference type="ARBA" id="ARBA00022692"/>
    </source>
</evidence>
<protein>
    <recommendedName>
        <fullName evidence="6">Receptor ligand binding region domain-containing protein</fullName>
    </recommendedName>
</protein>
<evidence type="ECO:0000259" key="6">
    <source>
        <dbReference type="Pfam" id="PF01094"/>
    </source>
</evidence>
<dbReference type="InterPro" id="IPR028082">
    <property type="entry name" value="Peripla_BP_I"/>
</dbReference>
<dbReference type="GO" id="GO:0016020">
    <property type="term" value="C:membrane"/>
    <property type="evidence" value="ECO:0007669"/>
    <property type="project" value="UniProtKB-SubCell"/>
</dbReference>
<proteinExistence type="predicted"/>
<dbReference type="Gene3D" id="3.40.190.10">
    <property type="entry name" value="Periplasmic binding protein-like II"/>
    <property type="match status" value="1"/>
</dbReference>
<keyword evidence="4 5" id="KW-0472">Membrane</keyword>
<sequence length="325" mass="36385">MHMSPSLASHLFLKAVELGMMSIEYSWIITDGLSNLLTSMNSSIISSMQGVLAIRPYFPKSKELDHFKVIWRRKYLQENLNIETSNSNVLDLWAYDTVWALAMTAEKVGCKDSHFLKPKTNDSMSKLGALGVSQIGPKLIGKILESKLKVSSTSRYSTSKANLGNITWPRESSIVPKGWVIPESGTLRVGVLVIKGFCSELVDNTSSLIVENYNDLIYQVFLHNYDIVVGDITIIANCSLYADFSLPFTESGVLMVVPVKGDERKNAWIFLKPLTLELWFATSAFVIFIGFVVWILEHRVNDEFRGVPTTKPSPGHDLLVFLLDN</sequence>
<dbReference type="EMBL" id="JACGCM010002254">
    <property type="protein sequence ID" value="KAF6142545.1"/>
    <property type="molecule type" value="Genomic_DNA"/>
</dbReference>
<dbReference type="InterPro" id="IPR001828">
    <property type="entry name" value="ANF_lig-bd_rcpt"/>
</dbReference>
<dbReference type="Gene3D" id="3.40.50.2300">
    <property type="match status" value="1"/>
</dbReference>
<dbReference type="OrthoDB" id="5984008at2759"/>
<comment type="subcellular location">
    <subcellularLocation>
        <location evidence="1">Membrane</location>
    </subcellularLocation>
</comment>
<keyword evidence="3 5" id="KW-1133">Transmembrane helix</keyword>
<dbReference type="SUPFAM" id="SSF53850">
    <property type="entry name" value="Periplasmic binding protein-like II"/>
    <property type="match status" value="1"/>
</dbReference>
<organism evidence="7 8">
    <name type="scientific">Kingdonia uniflora</name>
    <dbReference type="NCBI Taxonomy" id="39325"/>
    <lineage>
        <taxon>Eukaryota</taxon>
        <taxon>Viridiplantae</taxon>
        <taxon>Streptophyta</taxon>
        <taxon>Embryophyta</taxon>
        <taxon>Tracheophyta</taxon>
        <taxon>Spermatophyta</taxon>
        <taxon>Magnoliopsida</taxon>
        <taxon>Ranunculales</taxon>
        <taxon>Circaeasteraceae</taxon>
        <taxon>Kingdonia</taxon>
    </lineage>
</organism>
<feature type="domain" description="Receptor ligand binding region" evidence="6">
    <location>
        <begin position="1"/>
        <end position="143"/>
    </location>
</feature>
<dbReference type="PANTHER" id="PTHR34836">
    <property type="entry name" value="OS06G0188250 PROTEIN"/>
    <property type="match status" value="1"/>
</dbReference>
<keyword evidence="2 5" id="KW-0812">Transmembrane</keyword>
<evidence type="ECO:0000256" key="5">
    <source>
        <dbReference type="SAM" id="Phobius"/>
    </source>
</evidence>
<dbReference type="SUPFAM" id="SSF53822">
    <property type="entry name" value="Periplasmic binding protein-like I"/>
    <property type="match status" value="1"/>
</dbReference>
<dbReference type="InterPro" id="IPR015683">
    <property type="entry name" value="Ionotropic_Glu_rcpt"/>
</dbReference>
<reference evidence="7 8" key="1">
    <citation type="journal article" date="2020" name="IScience">
        <title>Genome Sequencing of the Endangered Kingdonia uniflora (Circaeasteraceae, Ranunculales) Reveals Potential Mechanisms of Evolutionary Specialization.</title>
        <authorList>
            <person name="Sun Y."/>
            <person name="Deng T."/>
            <person name="Zhang A."/>
            <person name="Moore M.J."/>
            <person name="Landis J.B."/>
            <person name="Lin N."/>
            <person name="Zhang H."/>
            <person name="Zhang X."/>
            <person name="Huang J."/>
            <person name="Zhang X."/>
            <person name="Sun H."/>
            <person name="Wang H."/>
        </authorList>
    </citation>
    <scope>NUCLEOTIDE SEQUENCE [LARGE SCALE GENOMIC DNA]</scope>
    <source>
        <strain evidence="7">TB1705</strain>
        <tissue evidence="7">Leaf</tissue>
    </source>
</reference>
<gene>
    <name evidence="7" type="ORF">GIB67_039509</name>
</gene>
<evidence type="ECO:0000256" key="1">
    <source>
        <dbReference type="ARBA" id="ARBA00004370"/>
    </source>
</evidence>
<dbReference type="PANTHER" id="PTHR34836:SF1">
    <property type="entry name" value="OS09G0428600 PROTEIN"/>
    <property type="match status" value="1"/>
</dbReference>
<feature type="transmembrane region" description="Helical" evidence="5">
    <location>
        <begin position="278"/>
        <end position="296"/>
    </location>
</feature>
<name>A0A7J7LIR4_9MAGN</name>
<dbReference type="AlphaFoldDB" id="A0A7J7LIR4"/>
<evidence type="ECO:0000256" key="3">
    <source>
        <dbReference type="ARBA" id="ARBA00022989"/>
    </source>
</evidence>
<accession>A0A7J7LIR4</accession>
<evidence type="ECO:0000313" key="7">
    <source>
        <dbReference type="EMBL" id="KAF6142545.1"/>
    </source>
</evidence>
<dbReference type="Gene3D" id="1.10.287.70">
    <property type="match status" value="1"/>
</dbReference>
<dbReference type="Pfam" id="PF01094">
    <property type="entry name" value="ANF_receptor"/>
    <property type="match status" value="1"/>
</dbReference>
<dbReference type="Proteomes" id="UP000541444">
    <property type="component" value="Unassembled WGS sequence"/>
</dbReference>
<evidence type="ECO:0000256" key="4">
    <source>
        <dbReference type="ARBA" id="ARBA00023136"/>
    </source>
</evidence>